<dbReference type="InterPro" id="IPR025164">
    <property type="entry name" value="Toastrack_DUF4097"/>
</dbReference>
<proteinExistence type="predicted"/>
<dbReference type="Pfam" id="PF13349">
    <property type="entry name" value="DUF4097"/>
    <property type="match status" value="1"/>
</dbReference>
<accession>A0A0R1M5X0</accession>
<dbReference type="AlphaFoldDB" id="A0A0R1M5X0"/>
<reference evidence="2 3" key="1">
    <citation type="journal article" date="2015" name="Genome Announc.">
        <title>Expanding the biotechnology potential of lactobacilli through comparative genomics of 213 strains and associated genera.</title>
        <authorList>
            <person name="Sun Z."/>
            <person name="Harris H.M."/>
            <person name="McCann A."/>
            <person name="Guo C."/>
            <person name="Argimon S."/>
            <person name="Zhang W."/>
            <person name="Yang X."/>
            <person name="Jeffery I.B."/>
            <person name="Cooney J.C."/>
            <person name="Kagawa T.F."/>
            <person name="Liu W."/>
            <person name="Song Y."/>
            <person name="Salvetti E."/>
            <person name="Wrobel A."/>
            <person name="Rasinkangas P."/>
            <person name="Parkhill J."/>
            <person name="Rea M.C."/>
            <person name="O'Sullivan O."/>
            <person name="Ritari J."/>
            <person name="Douillard F.P."/>
            <person name="Paul Ross R."/>
            <person name="Yang R."/>
            <person name="Briner A.E."/>
            <person name="Felis G.E."/>
            <person name="de Vos W.M."/>
            <person name="Barrangou R."/>
            <person name="Klaenhammer T.R."/>
            <person name="Caufield P.W."/>
            <person name="Cui Y."/>
            <person name="Zhang H."/>
            <person name="O'Toole P.W."/>
        </authorList>
    </citation>
    <scope>NUCLEOTIDE SEQUENCE [LARGE SCALE GENOMIC DNA]</scope>
    <source>
        <strain evidence="2 3">DSM 19910</strain>
    </source>
</reference>
<dbReference type="PATRIC" id="fig|1423731.3.peg.1869"/>
<feature type="domain" description="DUF4097" evidence="1">
    <location>
        <begin position="58"/>
        <end position="313"/>
    </location>
</feature>
<dbReference type="STRING" id="1423731.FC81_GL001819"/>
<evidence type="ECO:0000313" key="2">
    <source>
        <dbReference type="EMBL" id="KRL03565.1"/>
    </source>
</evidence>
<dbReference type="RefSeq" id="WP_057741726.1">
    <property type="nucleotide sequence ID" value="NZ_AZEF01000002.1"/>
</dbReference>
<dbReference type="Proteomes" id="UP000051621">
    <property type="component" value="Unassembled WGS sequence"/>
</dbReference>
<sequence length="314" mass="34663">MTKMLKWGWLVLVIGLVLLGIGIRMNGAQNITFDNWQPKISRSKLITKKYTDISSFNTIDVRTSETGVKLVKGDKYAVEYTGRDRYKPSVSTEHQRLIIKQSEGKFNAVNLGFNYNGDSEDTDQITITVPQDISLKTVKVRSDSGMIALDNQKAATLKLTVADGDIKLANVTASNVQLASQDGEITANQTNLSSGTISQNDGDLTMKKGEIKQLKIQNQDGDVNYAEMRLNDGSLKMQDGDFEAEQISVIGTYSVNNNDGDNTVRDAQVGGYHLITSDGTNYLYDRNSNNDLVWNSKTTDILKLITTDGDNKVK</sequence>
<gene>
    <name evidence="2" type="ORF">FC81_GL001819</name>
</gene>
<dbReference type="OrthoDB" id="2284522at2"/>
<name>A0A0R1M5X0_9LACO</name>
<organism evidence="2 3">
    <name type="scientific">Liquorilactobacillus capillatus DSM 19910</name>
    <dbReference type="NCBI Taxonomy" id="1423731"/>
    <lineage>
        <taxon>Bacteria</taxon>
        <taxon>Bacillati</taxon>
        <taxon>Bacillota</taxon>
        <taxon>Bacilli</taxon>
        <taxon>Lactobacillales</taxon>
        <taxon>Lactobacillaceae</taxon>
        <taxon>Liquorilactobacillus</taxon>
    </lineage>
</organism>
<protein>
    <recommendedName>
        <fullName evidence="1">DUF4097 domain-containing protein</fullName>
    </recommendedName>
</protein>
<evidence type="ECO:0000313" key="3">
    <source>
        <dbReference type="Proteomes" id="UP000051621"/>
    </source>
</evidence>
<keyword evidence="3" id="KW-1185">Reference proteome</keyword>
<comment type="caution">
    <text evidence="2">The sequence shown here is derived from an EMBL/GenBank/DDBJ whole genome shotgun (WGS) entry which is preliminary data.</text>
</comment>
<evidence type="ECO:0000259" key="1">
    <source>
        <dbReference type="Pfam" id="PF13349"/>
    </source>
</evidence>
<dbReference type="EMBL" id="AZEF01000002">
    <property type="protein sequence ID" value="KRL03565.1"/>
    <property type="molecule type" value="Genomic_DNA"/>
</dbReference>